<dbReference type="GO" id="GO:0005525">
    <property type="term" value="F:GTP binding"/>
    <property type="evidence" value="ECO:0007669"/>
    <property type="project" value="UniProtKB-KW"/>
</dbReference>
<keyword evidence="2" id="KW-0547">Nucleotide-binding</keyword>
<dbReference type="Proteomes" id="UP000279236">
    <property type="component" value="Unassembled WGS sequence"/>
</dbReference>
<protein>
    <recommendedName>
        <fullName evidence="10">CP-type G domain-containing protein</fullName>
    </recommendedName>
</protein>
<dbReference type="AlphaFoldDB" id="A0A427XE19"/>
<name>A0A427XE19_9TREE</name>
<organism evidence="8 9">
    <name type="scientific">Apiotrichum porosum</name>
    <dbReference type="NCBI Taxonomy" id="105984"/>
    <lineage>
        <taxon>Eukaryota</taxon>
        <taxon>Fungi</taxon>
        <taxon>Dikarya</taxon>
        <taxon>Basidiomycota</taxon>
        <taxon>Agaricomycotina</taxon>
        <taxon>Tremellomycetes</taxon>
        <taxon>Trichosporonales</taxon>
        <taxon>Trichosporonaceae</taxon>
        <taxon>Apiotrichum</taxon>
    </lineage>
</organism>
<dbReference type="OrthoDB" id="10266128at2759"/>
<sequence length="721" mass="77644">MPRIRKKTSNRQNTRDRAKITKKVAEHKKKSKRNGAKSETWKAKKKADLGVPNSFHMKGQVLAEIAEEKRLAAEARAMKRKGVVEAEEDAPGISSVSGSSVSTRPISGVSALPVVVAATEDDAPALLDSDLPTLQAALDAADVLLEVVDARDIAGSRSLSVETLVTEAGGKVFIVINKADLVPREALAAWVQALPLPAFVFSAREGGLGRDELLAALAAASKAKKGKETLKAALVGGPNVGKTSVLNALLGRAQFKTAPSVPSAAMAKNPAPTTSACVEVEVSLPKKGSVSVIDTPGWEFVPEDDDDESDDEDNDEEVEDVVAEDDDEEMDEDDIPELEVDEDEKWDILEARVAGDLLRRNLGRVDKVKDVFPLANWIISRSNPQDLMLRYNVPFFTPGDIEAFLTGLARVNQRVKKHGEPNHDAAARIVLFDWAHGTFPYYTTPSKEEQTADVKGRPDMSAVLEQCKTRKELKTSGKGLVRFQSGEVEDREIFLDDDYTAVEPEADSDEEEDDVDEEDDDEDALLVGSDEGEELELEDGPEPSSGSDVEEEVSEEESEEEEEPVPAPRPGKRKAPVSPSAQESKKVKVTKSVSFKAKLEAPRHVPKPVKEVRPILKAPKAAAAAAPAPAKKQAKVAVESASEKKTQAERKALREAKLVAKKEAAAAVAAAAPVPVQSKKRKAAAAPVAAKTEVKKKAKVNGNNTSNVAAGEVAYDFSKHF</sequence>
<dbReference type="Gene3D" id="3.40.50.300">
    <property type="entry name" value="P-loop containing nucleotide triphosphate hydrolases"/>
    <property type="match status" value="1"/>
</dbReference>
<dbReference type="GeneID" id="39588338"/>
<dbReference type="PANTHER" id="PTHR11089:SF30">
    <property type="entry name" value="GUANINE NUCLEOTIDE-BINDING PROTEIN-LIKE 3 HOMOLOG"/>
    <property type="match status" value="1"/>
</dbReference>
<feature type="compositionally biased region" description="Acidic residues" evidence="5">
    <location>
        <begin position="492"/>
        <end position="541"/>
    </location>
</feature>
<dbReference type="InterPro" id="IPR027417">
    <property type="entry name" value="P-loop_NTPase"/>
</dbReference>
<evidence type="ECO:0000313" key="8">
    <source>
        <dbReference type="EMBL" id="RSH77161.1"/>
    </source>
</evidence>
<keyword evidence="9" id="KW-1185">Reference proteome</keyword>
<evidence type="ECO:0000256" key="2">
    <source>
        <dbReference type="ARBA" id="ARBA00022741"/>
    </source>
</evidence>
<proteinExistence type="predicted"/>
<evidence type="ECO:0000259" key="6">
    <source>
        <dbReference type="Pfam" id="PF01926"/>
    </source>
</evidence>
<dbReference type="PANTHER" id="PTHR11089">
    <property type="entry name" value="GTP-BINDING PROTEIN-RELATED"/>
    <property type="match status" value="1"/>
</dbReference>
<dbReference type="SUPFAM" id="SSF52540">
    <property type="entry name" value="P-loop containing nucleoside triphosphate hydrolases"/>
    <property type="match status" value="1"/>
</dbReference>
<reference evidence="8 9" key="1">
    <citation type="submission" date="2018-11" db="EMBL/GenBank/DDBJ databases">
        <title>Genome sequence of Apiotrichum porosum DSM 27194.</title>
        <authorList>
            <person name="Aliyu H."/>
            <person name="Gorte O."/>
            <person name="Ochsenreither K."/>
        </authorList>
    </citation>
    <scope>NUCLEOTIDE SEQUENCE [LARGE SCALE GENOMIC DNA]</scope>
    <source>
        <strain evidence="8 9">DSM 27194</strain>
    </source>
</reference>
<dbReference type="Pfam" id="PF08701">
    <property type="entry name" value="GN3L_Grn1"/>
    <property type="match status" value="1"/>
</dbReference>
<keyword evidence="4" id="KW-0539">Nucleus</keyword>
<feature type="region of interest" description="Disordered" evidence="5">
    <location>
        <begin position="1"/>
        <end position="48"/>
    </location>
</feature>
<dbReference type="InterPro" id="IPR006073">
    <property type="entry name" value="GTP-bd"/>
</dbReference>
<evidence type="ECO:0000256" key="1">
    <source>
        <dbReference type="ARBA" id="ARBA00004123"/>
    </source>
</evidence>
<dbReference type="InterPro" id="IPR023179">
    <property type="entry name" value="GTP-bd_ortho_bundle_sf"/>
</dbReference>
<feature type="domain" description="G" evidence="6">
    <location>
        <begin position="232"/>
        <end position="313"/>
    </location>
</feature>
<dbReference type="EMBL" id="RSCE01000018">
    <property type="protein sequence ID" value="RSH77161.1"/>
    <property type="molecule type" value="Genomic_DNA"/>
</dbReference>
<feature type="compositionally biased region" description="Basic residues" evidence="5">
    <location>
        <begin position="20"/>
        <end position="35"/>
    </location>
</feature>
<feature type="region of interest" description="Disordered" evidence="5">
    <location>
        <begin position="295"/>
        <end position="333"/>
    </location>
</feature>
<comment type="caution">
    <text evidence="8">The sequence shown here is derived from an EMBL/GenBank/DDBJ whole genome shotgun (WGS) entry which is preliminary data.</text>
</comment>
<comment type="subcellular location">
    <subcellularLocation>
        <location evidence="1">Nucleus</location>
    </subcellularLocation>
</comment>
<dbReference type="Pfam" id="PF01926">
    <property type="entry name" value="MMR_HSR1"/>
    <property type="match status" value="1"/>
</dbReference>
<keyword evidence="3" id="KW-0342">GTP-binding</keyword>
<accession>A0A427XE19</accession>
<feature type="compositionally biased region" description="Acidic residues" evidence="5">
    <location>
        <begin position="301"/>
        <end position="333"/>
    </location>
</feature>
<evidence type="ECO:0000259" key="7">
    <source>
        <dbReference type="Pfam" id="PF08701"/>
    </source>
</evidence>
<dbReference type="GO" id="GO:0005730">
    <property type="term" value="C:nucleolus"/>
    <property type="evidence" value="ECO:0007669"/>
    <property type="project" value="UniProtKB-ARBA"/>
</dbReference>
<feature type="domain" description="Guanine nucleotide-binding protein-like 3 N-terminal" evidence="7">
    <location>
        <begin position="14"/>
        <end position="82"/>
    </location>
</feature>
<dbReference type="RefSeq" id="XP_028472308.1">
    <property type="nucleotide sequence ID" value="XM_028619439.1"/>
</dbReference>
<evidence type="ECO:0000256" key="4">
    <source>
        <dbReference type="ARBA" id="ARBA00023242"/>
    </source>
</evidence>
<feature type="region of interest" description="Disordered" evidence="5">
    <location>
        <begin position="670"/>
        <end position="699"/>
    </location>
</feature>
<dbReference type="InterPro" id="IPR014813">
    <property type="entry name" value="Gnl3_N_dom"/>
</dbReference>
<evidence type="ECO:0000256" key="3">
    <source>
        <dbReference type="ARBA" id="ARBA00023134"/>
    </source>
</evidence>
<evidence type="ECO:0000256" key="5">
    <source>
        <dbReference type="SAM" id="MobiDB-lite"/>
    </source>
</evidence>
<dbReference type="STRING" id="105984.A0A427XE19"/>
<evidence type="ECO:0000313" key="9">
    <source>
        <dbReference type="Proteomes" id="UP000279236"/>
    </source>
</evidence>
<dbReference type="Gene3D" id="1.10.1580.10">
    <property type="match status" value="1"/>
</dbReference>
<evidence type="ECO:0008006" key="10">
    <source>
        <dbReference type="Google" id="ProtNLM"/>
    </source>
</evidence>
<feature type="compositionally biased region" description="Acidic residues" evidence="5">
    <location>
        <begin position="548"/>
        <end position="564"/>
    </location>
</feature>
<feature type="compositionally biased region" description="Basic and acidic residues" evidence="5">
    <location>
        <begin position="39"/>
        <end position="48"/>
    </location>
</feature>
<gene>
    <name evidence="8" type="ORF">EHS24_003795</name>
</gene>
<feature type="region of interest" description="Disordered" evidence="5">
    <location>
        <begin position="492"/>
        <end position="591"/>
    </location>
</feature>
<dbReference type="InterPro" id="IPR050755">
    <property type="entry name" value="TRAFAC_YlqF/YawG_RiboMat"/>
</dbReference>